<keyword evidence="1" id="KW-0805">Transcription regulation</keyword>
<gene>
    <name evidence="5" type="ORF">ACFOWS_01920</name>
</gene>
<protein>
    <submittedName>
        <fullName evidence="5">Helix-turn-helix domain-containing protein</fullName>
    </submittedName>
</protein>
<evidence type="ECO:0000256" key="1">
    <source>
        <dbReference type="ARBA" id="ARBA00023015"/>
    </source>
</evidence>
<dbReference type="SUPFAM" id="SSF46689">
    <property type="entry name" value="Homeodomain-like"/>
    <property type="match status" value="1"/>
</dbReference>
<accession>A0ABV8PHZ8</accession>
<comment type="caution">
    <text evidence="5">The sequence shown here is derived from an EMBL/GenBank/DDBJ whole genome shotgun (WGS) entry which is preliminary data.</text>
</comment>
<dbReference type="EMBL" id="JBHSCL010000002">
    <property type="protein sequence ID" value="MFC4218870.1"/>
    <property type="molecule type" value="Genomic_DNA"/>
</dbReference>
<dbReference type="PANTHER" id="PTHR46796">
    <property type="entry name" value="HTH-TYPE TRANSCRIPTIONAL ACTIVATOR RHAS-RELATED"/>
    <property type="match status" value="1"/>
</dbReference>
<keyword evidence="6" id="KW-1185">Reference proteome</keyword>
<dbReference type="Pfam" id="PF20240">
    <property type="entry name" value="DUF6597"/>
    <property type="match status" value="1"/>
</dbReference>
<sequence length="282" mass="32816">MYFKEYYPDQFFSRYIDSYFTVDTSLVYEDITDIVVPDGTFGLLFIDSQNSIRRNTSTEGPPITLSRTSLFGQKTKPVNYYYSPGKTTSFGIKINPEGLPLFLDYSYKELKNLFVELDGLADKDLMELEEQVFEQPYVQGKIKVVETFLLKRISKLNSEPDYLLFSALVEHIKAKKGEIRSHMLAADFNINYKKMERLFKFYMGIAPKTYIRIIRFNATIHLHGQLTDLNLTQLGNEVGFFDQSHFIREFKSFSSLTPKDFFGKKLSTSEEALMNIIAQRWN</sequence>
<organism evidence="5 6">
    <name type="scientific">Flagellimonas marina</name>
    <dbReference type="NCBI Taxonomy" id="1775168"/>
    <lineage>
        <taxon>Bacteria</taxon>
        <taxon>Pseudomonadati</taxon>
        <taxon>Bacteroidota</taxon>
        <taxon>Flavobacteriia</taxon>
        <taxon>Flavobacteriales</taxon>
        <taxon>Flavobacteriaceae</taxon>
        <taxon>Flagellimonas</taxon>
    </lineage>
</organism>
<dbReference type="RefSeq" id="WP_366585219.1">
    <property type="nucleotide sequence ID" value="NZ_JBHSCL010000002.1"/>
</dbReference>
<dbReference type="InterPro" id="IPR046532">
    <property type="entry name" value="DUF6597"/>
</dbReference>
<reference evidence="6" key="1">
    <citation type="journal article" date="2019" name="Int. J. Syst. Evol. Microbiol.">
        <title>The Global Catalogue of Microorganisms (GCM) 10K type strain sequencing project: providing services to taxonomists for standard genome sequencing and annotation.</title>
        <authorList>
            <consortium name="The Broad Institute Genomics Platform"/>
            <consortium name="The Broad Institute Genome Sequencing Center for Infectious Disease"/>
            <person name="Wu L."/>
            <person name="Ma J."/>
        </authorList>
    </citation>
    <scope>NUCLEOTIDE SEQUENCE [LARGE SCALE GENOMIC DNA]</scope>
    <source>
        <strain evidence="6">CGMCC 1.15774</strain>
    </source>
</reference>
<dbReference type="InterPro" id="IPR050204">
    <property type="entry name" value="AraC_XylS_family_regulators"/>
</dbReference>
<dbReference type="Proteomes" id="UP001595841">
    <property type="component" value="Unassembled WGS sequence"/>
</dbReference>
<evidence type="ECO:0000256" key="3">
    <source>
        <dbReference type="ARBA" id="ARBA00023163"/>
    </source>
</evidence>
<dbReference type="Pfam" id="PF12833">
    <property type="entry name" value="HTH_18"/>
    <property type="match status" value="1"/>
</dbReference>
<dbReference type="InterPro" id="IPR009057">
    <property type="entry name" value="Homeodomain-like_sf"/>
</dbReference>
<evidence type="ECO:0000259" key="4">
    <source>
        <dbReference type="PROSITE" id="PS01124"/>
    </source>
</evidence>
<feature type="domain" description="HTH araC/xylS-type" evidence="4">
    <location>
        <begin position="162"/>
        <end position="264"/>
    </location>
</feature>
<dbReference type="InterPro" id="IPR018060">
    <property type="entry name" value="HTH_AraC"/>
</dbReference>
<keyword evidence="2" id="KW-0238">DNA-binding</keyword>
<dbReference type="PANTHER" id="PTHR46796:SF13">
    <property type="entry name" value="HTH-TYPE TRANSCRIPTIONAL ACTIVATOR RHAS"/>
    <property type="match status" value="1"/>
</dbReference>
<dbReference type="Gene3D" id="1.10.10.60">
    <property type="entry name" value="Homeodomain-like"/>
    <property type="match status" value="1"/>
</dbReference>
<evidence type="ECO:0000256" key="2">
    <source>
        <dbReference type="ARBA" id="ARBA00023125"/>
    </source>
</evidence>
<evidence type="ECO:0000313" key="5">
    <source>
        <dbReference type="EMBL" id="MFC4218870.1"/>
    </source>
</evidence>
<name>A0ABV8PHZ8_9FLAO</name>
<dbReference type="SMART" id="SM00342">
    <property type="entry name" value="HTH_ARAC"/>
    <property type="match status" value="1"/>
</dbReference>
<keyword evidence="3" id="KW-0804">Transcription</keyword>
<proteinExistence type="predicted"/>
<evidence type="ECO:0000313" key="6">
    <source>
        <dbReference type="Proteomes" id="UP001595841"/>
    </source>
</evidence>
<dbReference type="PROSITE" id="PS01124">
    <property type="entry name" value="HTH_ARAC_FAMILY_2"/>
    <property type="match status" value="1"/>
</dbReference>